<accession>A0AAV4WF82</accession>
<sequence>MTSDISNKNNENTKPLPQPKPSPKEFHGRNLIACDDGRPSKTPCKKRRTQIPLNTSVHSGIYSMLACWLGWQNVTASSHKNPLLSLTMAINNNNKTAAASPIVENEVTPLIPKLSGRRIHVRGDEMSRHVGQGFPDATQLLFRDDA</sequence>
<proteinExistence type="predicted"/>
<keyword evidence="3" id="KW-1185">Reference proteome</keyword>
<dbReference type="EMBL" id="BPLR01015989">
    <property type="protein sequence ID" value="GIY80268.1"/>
    <property type="molecule type" value="Genomic_DNA"/>
</dbReference>
<evidence type="ECO:0000313" key="3">
    <source>
        <dbReference type="Proteomes" id="UP001054945"/>
    </source>
</evidence>
<gene>
    <name evidence="2" type="ORF">CEXT_262751</name>
</gene>
<reference evidence="2 3" key="1">
    <citation type="submission" date="2021-06" db="EMBL/GenBank/DDBJ databases">
        <title>Caerostris extrusa draft genome.</title>
        <authorList>
            <person name="Kono N."/>
            <person name="Arakawa K."/>
        </authorList>
    </citation>
    <scope>NUCLEOTIDE SEQUENCE [LARGE SCALE GENOMIC DNA]</scope>
</reference>
<name>A0AAV4WF82_CAEEX</name>
<organism evidence="2 3">
    <name type="scientific">Caerostris extrusa</name>
    <name type="common">Bark spider</name>
    <name type="synonym">Caerostris bankana</name>
    <dbReference type="NCBI Taxonomy" id="172846"/>
    <lineage>
        <taxon>Eukaryota</taxon>
        <taxon>Metazoa</taxon>
        <taxon>Ecdysozoa</taxon>
        <taxon>Arthropoda</taxon>
        <taxon>Chelicerata</taxon>
        <taxon>Arachnida</taxon>
        <taxon>Araneae</taxon>
        <taxon>Araneomorphae</taxon>
        <taxon>Entelegynae</taxon>
        <taxon>Araneoidea</taxon>
        <taxon>Araneidae</taxon>
        <taxon>Caerostris</taxon>
    </lineage>
</organism>
<feature type="region of interest" description="Disordered" evidence="1">
    <location>
        <begin position="1"/>
        <end position="28"/>
    </location>
</feature>
<protein>
    <submittedName>
        <fullName evidence="2">Uncharacterized protein</fullName>
    </submittedName>
</protein>
<dbReference type="Proteomes" id="UP001054945">
    <property type="component" value="Unassembled WGS sequence"/>
</dbReference>
<evidence type="ECO:0000256" key="1">
    <source>
        <dbReference type="SAM" id="MobiDB-lite"/>
    </source>
</evidence>
<feature type="compositionally biased region" description="Polar residues" evidence="1">
    <location>
        <begin position="1"/>
        <end position="15"/>
    </location>
</feature>
<comment type="caution">
    <text evidence="2">The sequence shown here is derived from an EMBL/GenBank/DDBJ whole genome shotgun (WGS) entry which is preliminary data.</text>
</comment>
<evidence type="ECO:0000313" key="2">
    <source>
        <dbReference type="EMBL" id="GIY80268.1"/>
    </source>
</evidence>
<dbReference type="AlphaFoldDB" id="A0AAV4WF82"/>